<evidence type="ECO:0000259" key="3">
    <source>
        <dbReference type="PROSITE" id="PS50801"/>
    </source>
</evidence>
<dbReference type="PROSITE" id="PS50801">
    <property type="entry name" value="STAS"/>
    <property type="match status" value="1"/>
</dbReference>
<evidence type="ECO:0000256" key="1">
    <source>
        <dbReference type="ARBA" id="ARBA00009013"/>
    </source>
</evidence>
<dbReference type="NCBIfam" id="TIGR00377">
    <property type="entry name" value="ant_ant_sig"/>
    <property type="match status" value="1"/>
</dbReference>
<dbReference type="InterPro" id="IPR058548">
    <property type="entry name" value="MlaB-like_STAS"/>
</dbReference>
<dbReference type="CDD" id="cd07043">
    <property type="entry name" value="STAS_anti-anti-sigma_factors"/>
    <property type="match status" value="1"/>
</dbReference>
<dbReference type="InterPro" id="IPR002645">
    <property type="entry name" value="STAS_dom"/>
</dbReference>
<dbReference type="EMBL" id="JBIBDZ010000011">
    <property type="protein sequence ID" value="MFF5922827.1"/>
    <property type="molecule type" value="Genomic_DNA"/>
</dbReference>
<comment type="similarity">
    <text evidence="1 2">Belongs to the anti-sigma-factor antagonist family.</text>
</comment>
<gene>
    <name evidence="4" type="ORF">ACFY8C_31600</name>
</gene>
<dbReference type="PANTHER" id="PTHR33495:SF2">
    <property type="entry name" value="ANTI-SIGMA FACTOR ANTAGONIST TM_1081-RELATED"/>
    <property type="match status" value="1"/>
</dbReference>
<evidence type="ECO:0000313" key="4">
    <source>
        <dbReference type="EMBL" id="MFF5922827.1"/>
    </source>
</evidence>
<reference evidence="4 5" key="1">
    <citation type="submission" date="2024-10" db="EMBL/GenBank/DDBJ databases">
        <title>The Natural Products Discovery Center: Release of the First 8490 Sequenced Strains for Exploring Actinobacteria Biosynthetic Diversity.</title>
        <authorList>
            <person name="Kalkreuter E."/>
            <person name="Kautsar S.A."/>
            <person name="Yang D."/>
            <person name="Bader C.D."/>
            <person name="Teijaro C.N."/>
            <person name="Fluegel L."/>
            <person name="Davis C.M."/>
            <person name="Simpson J.R."/>
            <person name="Lauterbach L."/>
            <person name="Steele A.D."/>
            <person name="Gui C."/>
            <person name="Meng S."/>
            <person name="Li G."/>
            <person name="Viehrig K."/>
            <person name="Ye F."/>
            <person name="Su P."/>
            <person name="Kiefer A.F."/>
            <person name="Nichols A."/>
            <person name="Cepeda A.J."/>
            <person name="Yan W."/>
            <person name="Fan B."/>
            <person name="Jiang Y."/>
            <person name="Adhikari A."/>
            <person name="Zheng C.-J."/>
            <person name="Schuster L."/>
            <person name="Cowan T.M."/>
            <person name="Smanski M.J."/>
            <person name="Chevrette M.G."/>
            <person name="De Carvalho L.P.S."/>
            <person name="Shen B."/>
        </authorList>
    </citation>
    <scope>NUCLEOTIDE SEQUENCE [LARGE SCALE GENOMIC DNA]</scope>
    <source>
        <strain evidence="4 5">NPDC012605</strain>
    </source>
</reference>
<keyword evidence="5" id="KW-1185">Reference proteome</keyword>
<dbReference type="InterPro" id="IPR003658">
    <property type="entry name" value="Anti-sigma_ant"/>
</dbReference>
<evidence type="ECO:0000313" key="5">
    <source>
        <dbReference type="Proteomes" id="UP001602370"/>
    </source>
</evidence>
<accession>A0ABW6XZQ9</accession>
<dbReference type="RefSeq" id="WP_388310241.1">
    <property type="nucleotide sequence ID" value="NZ_JBIBDZ010000011.1"/>
</dbReference>
<organism evidence="4 5">
    <name type="scientific">Streptomyces flavochromogenes</name>
    <dbReference type="NCBI Taxonomy" id="68199"/>
    <lineage>
        <taxon>Bacteria</taxon>
        <taxon>Bacillati</taxon>
        <taxon>Actinomycetota</taxon>
        <taxon>Actinomycetes</taxon>
        <taxon>Kitasatosporales</taxon>
        <taxon>Streptomycetaceae</taxon>
        <taxon>Streptomyces</taxon>
    </lineage>
</organism>
<dbReference type="Gene3D" id="3.30.750.24">
    <property type="entry name" value="STAS domain"/>
    <property type="match status" value="1"/>
</dbReference>
<protein>
    <recommendedName>
        <fullName evidence="2">Anti-sigma factor antagonist</fullName>
    </recommendedName>
</protein>
<comment type="caution">
    <text evidence="4">The sequence shown here is derived from an EMBL/GenBank/DDBJ whole genome shotgun (WGS) entry which is preliminary data.</text>
</comment>
<dbReference type="InterPro" id="IPR036513">
    <property type="entry name" value="STAS_dom_sf"/>
</dbReference>
<dbReference type="SUPFAM" id="SSF52091">
    <property type="entry name" value="SpoIIaa-like"/>
    <property type="match status" value="1"/>
</dbReference>
<dbReference type="PANTHER" id="PTHR33495">
    <property type="entry name" value="ANTI-SIGMA FACTOR ANTAGONIST TM_1081-RELATED-RELATED"/>
    <property type="match status" value="1"/>
</dbReference>
<sequence>MSLLSEVQLEFPADAGQGTRVSVRVQNAQGGPVVSIAGELDLTTAPHLRTVLLKVTAVCPRGCGISLDLSGVTFCDCTGLHVLLSSRQQALGADRPLAITAGSPRVDRLLEITGTAPLFTPAG</sequence>
<name>A0ABW6XZQ9_9ACTN</name>
<proteinExistence type="inferred from homology"/>
<evidence type="ECO:0000256" key="2">
    <source>
        <dbReference type="RuleBase" id="RU003749"/>
    </source>
</evidence>
<dbReference type="Pfam" id="PF13466">
    <property type="entry name" value="STAS_2"/>
    <property type="match status" value="1"/>
</dbReference>
<dbReference type="Proteomes" id="UP001602370">
    <property type="component" value="Unassembled WGS sequence"/>
</dbReference>
<feature type="domain" description="STAS" evidence="3">
    <location>
        <begin position="21"/>
        <end position="123"/>
    </location>
</feature>